<name>A0A922P2K2_9HYPH</name>
<feature type="region of interest" description="Disordered" evidence="1">
    <location>
        <begin position="57"/>
        <end position="87"/>
    </location>
</feature>
<feature type="compositionally biased region" description="Basic and acidic residues" evidence="1">
    <location>
        <begin position="67"/>
        <end position="87"/>
    </location>
</feature>
<feature type="compositionally biased region" description="Acidic residues" evidence="1">
    <location>
        <begin position="57"/>
        <end position="66"/>
    </location>
</feature>
<reference evidence="2 3" key="1">
    <citation type="submission" date="2014-06" db="EMBL/GenBank/DDBJ databases">
        <title>Rhizobium pelagicum/R2-400B4.</title>
        <authorList>
            <person name="Kimes N.E."/>
            <person name="Lopez-Perez M."/>
        </authorList>
    </citation>
    <scope>NUCLEOTIDE SEQUENCE [LARGE SCALE GENOMIC DNA]</scope>
    <source>
        <strain evidence="2 3">R2-400B4</strain>
    </source>
</reference>
<sequence length="107" mass="11836">MCGDVHAYCFEPSAPSCATGYGAFNDEWEFNSCKSEMENFESEVEEFGQCKQREVDEANEEAEEAAEQARREASEAEDIASKARREVEGAVSNYSDAVRDFNARAGG</sequence>
<evidence type="ECO:0000256" key="1">
    <source>
        <dbReference type="SAM" id="MobiDB-lite"/>
    </source>
</evidence>
<dbReference type="EMBL" id="JOKJ01000005">
    <property type="protein sequence ID" value="KEQ09949.1"/>
    <property type="molecule type" value="Genomic_DNA"/>
</dbReference>
<dbReference type="AlphaFoldDB" id="A0A922P2K2"/>
<organism evidence="2 3">
    <name type="scientific">Pseudorhizobium pelagicum</name>
    <dbReference type="NCBI Taxonomy" id="1509405"/>
    <lineage>
        <taxon>Bacteria</taxon>
        <taxon>Pseudomonadati</taxon>
        <taxon>Pseudomonadota</taxon>
        <taxon>Alphaproteobacteria</taxon>
        <taxon>Hyphomicrobiales</taxon>
        <taxon>Rhizobiaceae</taxon>
        <taxon>Rhizobium/Agrobacterium group</taxon>
        <taxon>Pseudorhizobium</taxon>
    </lineage>
</organism>
<protein>
    <submittedName>
        <fullName evidence="2">Uncharacterized protein</fullName>
    </submittedName>
</protein>
<accession>A0A922P2K2</accession>
<dbReference type="Proteomes" id="UP000052167">
    <property type="component" value="Unassembled WGS sequence"/>
</dbReference>
<evidence type="ECO:0000313" key="3">
    <source>
        <dbReference type="Proteomes" id="UP000052167"/>
    </source>
</evidence>
<proteinExistence type="predicted"/>
<dbReference type="OrthoDB" id="8452585at2"/>
<evidence type="ECO:0000313" key="2">
    <source>
        <dbReference type="EMBL" id="KEQ09949.1"/>
    </source>
</evidence>
<comment type="caution">
    <text evidence="2">The sequence shown here is derived from an EMBL/GenBank/DDBJ whole genome shotgun (WGS) entry which is preliminary data.</text>
</comment>
<gene>
    <name evidence="2" type="ORF">GV68_21650</name>
</gene>
<keyword evidence="3" id="KW-1185">Reference proteome</keyword>